<dbReference type="GO" id="GO:0008010">
    <property type="term" value="F:structural constituent of chitin-based larval cuticle"/>
    <property type="evidence" value="ECO:0007669"/>
    <property type="project" value="TreeGrafter"/>
</dbReference>
<dbReference type="GO" id="GO:0062129">
    <property type="term" value="C:chitin-based extracellular matrix"/>
    <property type="evidence" value="ECO:0007669"/>
    <property type="project" value="TreeGrafter"/>
</dbReference>
<dbReference type="InterPro" id="IPR031311">
    <property type="entry name" value="CHIT_BIND_RR_consensus"/>
</dbReference>
<proteinExistence type="predicted"/>
<dbReference type="PROSITE" id="PS00233">
    <property type="entry name" value="CHIT_BIND_RR_1"/>
    <property type="match status" value="1"/>
</dbReference>
<comment type="caution">
    <text evidence="3">The sequence shown here is derived from an EMBL/GenBank/DDBJ whole genome shotgun (WGS) entry which is preliminary data.</text>
</comment>
<keyword evidence="4" id="KW-1185">Reference proteome</keyword>
<sequence>MFQRVRIKASEVTNEDVVHQVSQIHQVHLPLIEEEYHITTMKSITIALFLAVAVAAVNAQLKTVIPIVQQDEVRDASGQFTLTYVSGDGTRLSETGKLVPNDEGDGHVLVKEGTYTFTAPEGKTYTVRYVADKNGFQPVGDHLPVAPVA</sequence>
<protein>
    <submittedName>
        <fullName evidence="3">Uncharacterized protein</fullName>
    </submittedName>
</protein>
<reference evidence="3" key="2">
    <citation type="submission" date="2017-10" db="EMBL/GenBank/DDBJ databases">
        <title>Ladona fulva Genome sequencing and assembly.</title>
        <authorList>
            <person name="Murali S."/>
            <person name="Richards S."/>
            <person name="Bandaranaike D."/>
            <person name="Bellair M."/>
            <person name="Blankenburg K."/>
            <person name="Chao H."/>
            <person name="Dinh H."/>
            <person name="Doddapaneni H."/>
            <person name="Dugan-Rocha S."/>
            <person name="Elkadiri S."/>
            <person name="Gnanaolivu R."/>
            <person name="Hernandez B."/>
            <person name="Skinner E."/>
            <person name="Javaid M."/>
            <person name="Lee S."/>
            <person name="Li M."/>
            <person name="Ming W."/>
            <person name="Munidasa M."/>
            <person name="Muniz J."/>
            <person name="Nguyen L."/>
            <person name="Hughes D."/>
            <person name="Osuji N."/>
            <person name="Pu L.-L."/>
            <person name="Puazo M."/>
            <person name="Qu C."/>
            <person name="Quiroz J."/>
            <person name="Raj R."/>
            <person name="Weissenberger G."/>
            <person name="Xin Y."/>
            <person name="Zou X."/>
            <person name="Han Y."/>
            <person name="Worley K."/>
            <person name="Muzny D."/>
            <person name="Gibbs R."/>
        </authorList>
    </citation>
    <scope>NUCLEOTIDE SEQUENCE</scope>
    <source>
        <strain evidence="3">Sampled in the wild</strain>
    </source>
</reference>
<dbReference type="InterPro" id="IPR000618">
    <property type="entry name" value="Insect_cuticle"/>
</dbReference>
<dbReference type="OrthoDB" id="6368834at2759"/>
<evidence type="ECO:0000256" key="1">
    <source>
        <dbReference type="ARBA" id="ARBA00022460"/>
    </source>
</evidence>
<accession>A0A8K0KP61</accession>
<dbReference type="PANTHER" id="PTHR10380">
    <property type="entry name" value="CUTICLE PROTEIN"/>
    <property type="match status" value="1"/>
</dbReference>
<dbReference type="Pfam" id="PF00379">
    <property type="entry name" value="Chitin_bind_4"/>
    <property type="match status" value="1"/>
</dbReference>
<dbReference type="EMBL" id="KZ309232">
    <property type="protein sequence ID" value="KAG8237863.1"/>
    <property type="molecule type" value="Genomic_DNA"/>
</dbReference>
<dbReference type="InterPro" id="IPR050468">
    <property type="entry name" value="Cuticle_Struct_Prot"/>
</dbReference>
<dbReference type="PANTHER" id="PTHR10380:SF215">
    <property type="entry name" value="CUTICULAR PROTEIN 49AG"/>
    <property type="match status" value="1"/>
</dbReference>
<dbReference type="PROSITE" id="PS51155">
    <property type="entry name" value="CHIT_BIND_RR_2"/>
    <property type="match status" value="1"/>
</dbReference>
<dbReference type="Proteomes" id="UP000792457">
    <property type="component" value="Unassembled WGS sequence"/>
</dbReference>
<name>A0A8K0KP61_LADFU</name>
<dbReference type="AlphaFoldDB" id="A0A8K0KP61"/>
<evidence type="ECO:0000256" key="2">
    <source>
        <dbReference type="PROSITE-ProRule" id="PRU00497"/>
    </source>
</evidence>
<organism evidence="3 4">
    <name type="scientific">Ladona fulva</name>
    <name type="common">Scarce chaser dragonfly</name>
    <name type="synonym">Libellula fulva</name>
    <dbReference type="NCBI Taxonomy" id="123851"/>
    <lineage>
        <taxon>Eukaryota</taxon>
        <taxon>Metazoa</taxon>
        <taxon>Ecdysozoa</taxon>
        <taxon>Arthropoda</taxon>
        <taxon>Hexapoda</taxon>
        <taxon>Insecta</taxon>
        <taxon>Pterygota</taxon>
        <taxon>Palaeoptera</taxon>
        <taxon>Odonata</taxon>
        <taxon>Epiprocta</taxon>
        <taxon>Anisoptera</taxon>
        <taxon>Libelluloidea</taxon>
        <taxon>Libellulidae</taxon>
        <taxon>Ladona</taxon>
    </lineage>
</organism>
<gene>
    <name evidence="3" type="ORF">J437_LFUL017862</name>
</gene>
<evidence type="ECO:0000313" key="3">
    <source>
        <dbReference type="EMBL" id="KAG8237863.1"/>
    </source>
</evidence>
<evidence type="ECO:0000313" key="4">
    <source>
        <dbReference type="Proteomes" id="UP000792457"/>
    </source>
</evidence>
<reference evidence="3" key="1">
    <citation type="submission" date="2013-04" db="EMBL/GenBank/DDBJ databases">
        <authorList>
            <person name="Qu J."/>
            <person name="Murali S.C."/>
            <person name="Bandaranaike D."/>
            <person name="Bellair M."/>
            <person name="Blankenburg K."/>
            <person name="Chao H."/>
            <person name="Dinh H."/>
            <person name="Doddapaneni H."/>
            <person name="Downs B."/>
            <person name="Dugan-Rocha S."/>
            <person name="Elkadiri S."/>
            <person name="Gnanaolivu R.D."/>
            <person name="Hernandez B."/>
            <person name="Javaid M."/>
            <person name="Jayaseelan J.C."/>
            <person name="Lee S."/>
            <person name="Li M."/>
            <person name="Ming W."/>
            <person name="Munidasa M."/>
            <person name="Muniz J."/>
            <person name="Nguyen L."/>
            <person name="Ongeri F."/>
            <person name="Osuji N."/>
            <person name="Pu L.-L."/>
            <person name="Puazo M."/>
            <person name="Qu C."/>
            <person name="Quiroz J."/>
            <person name="Raj R."/>
            <person name="Weissenberger G."/>
            <person name="Xin Y."/>
            <person name="Zou X."/>
            <person name="Han Y."/>
            <person name="Richards S."/>
            <person name="Worley K."/>
            <person name="Muzny D."/>
            <person name="Gibbs R."/>
        </authorList>
    </citation>
    <scope>NUCLEOTIDE SEQUENCE</scope>
    <source>
        <strain evidence="3">Sampled in the wild</strain>
    </source>
</reference>
<keyword evidence="1 2" id="KW-0193">Cuticle</keyword>